<dbReference type="InterPro" id="IPR020904">
    <property type="entry name" value="Sc_DH/Rdtase_CS"/>
</dbReference>
<dbReference type="RefSeq" id="WP_306887385.1">
    <property type="nucleotide sequence ID" value="NZ_JAUSUL010000005.1"/>
</dbReference>
<dbReference type="SMART" id="SM00822">
    <property type="entry name" value="PKS_KR"/>
    <property type="match status" value="1"/>
</dbReference>
<evidence type="ECO:0000256" key="2">
    <source>
        <dbReference type="ARBA" id="ARBA00023002"/>
    </source>
</evidence>
<reference evidence="5" key="1">
    <citation type="submission" date="2023-07" db="EMBL/GenBank/DDBJ databases">
        <title>Genomic Encyclopedia of Type Strains, Phase IV (KMG-IV): sequencing the most valuable type-strain genomes for metagenomic binning, comparative biology and taxonomic classification.</title>
        <authorList>
            <person name="Goeker M."/>
        </authorList>
    </citation>
    <scope>NUCLEOTIDE SEQUENCE</scope>
    <source>
        <strain evidence="5">DSM 21202</strain>
    </source>
</reference>
<gene>
    <name evidence="5" type="ORF">J2S73_003950</name>
</gene>
<dbReference type="CDD" id="cd05374">
    <property type="entry name" value="17beta-HSD-like_SDR_c"/>
    <property type="match status" value="1"/>
</dbReference>
<dbReference type="PANTHER" id="PTHR43976:SF16">
    <property type="entry name" value="SHORT-CHAIN DEHYDROGENASE_REDUCTASE FAMILY PROTEIN"/>
    <property type="match status" value="1"/>
</dbReference>
<dbReference type="EMBL" id="JAUSUL010000005">
    <property type="protein sequence ID" value="MDQ0317466.1"/>
    <property type="molecule type" value="Genomic_DNA"/>
</dbReference>
<dbReference type="AlphaFoldDB" id="A0AAE3VTR8"/>
<comment type="caution">
    <text evidence="5">The sequence shown here is derived from an EMBL/GenBank/DDBJ whole genome shotgun (WGS) entry which is preliminary data.</text>
</comment>
<dbReference type="NCBIfam" id="NF004824">
    <property type="entry name" value="PRK06180.1"/>
    <property type="match status" value="1"/>
</dbReference>
<dbReference type="PANTHER" id="PTHR43976">
    <property type="entry name" value="SHORT CHAIN DEHYDROGENASE"/>
    <property type="match status" value="1"/>
</dbReference>
<accession>A0AAE3VTR8</accession>
<organism evidence="5 6">
    <name type="scientific">Amorphus orientalis</name>
    <dbReference type="NCBI Taxonomy" id="649198"/>
    <lineage>
        <taxon>Bacteria</taxon>
        <taxon>Pseudomonadati</taxon>
        <taxon>Pseudomonadota</taxon>
        <taxon>Alphaproteobacteria</taxon>
        <taxon>Hyphomicrobiales</taxon>
        <taxon>Amorphaceae</taxon>
        <taxon>Amorphus</taxon>
    </lineage>
</organism>
<keyword evidence="2" id="KW-0560">Oxidoreductase</keyword>
<dbReference type="PRINTS" id="PR00081">
    <property type="entry name" value="GDHRDH"/>
</dbReference>
<dbReference type="InterPro" id="IPR051911">
    <property type="entry name" value="SDR_oxidoreductase"/>
</dbReference>
<dbReference type="SUPFAM" id="SSF51735">
    <property type="entry name" value="NAD(P)-binding Rossmann-fold domains"/>
    <property type="match status" value="1"/>
</dbReference>
<evidence type="ECO:0000259" key="4">
    <source>
        <dbReference type="SMART" id="SM00822"/>
    </source>
</evidence>
<dbReference type="GO" id="GO:0016491">
    <property type="term" value="F:oxidoreductase activity"/>
    <property type="evidence" value="ECO:0007669"/>
    <property type="project" value="UniProtKB-KW"/>
</dbReference>
<dbReference type="Proteomes" id="UP001229244">
    <property type="component" value="Unassembled WGS sequence"/>
</dbReference>
<dbReference type="InterPro" id="IPR002347">
    <property type="entry name" value="SDR_fam"/>
</dbReference>
<dbReference type="Gene3D" id="3.40.50.720">
    <property type="entry name" value="NAD(P)-binding Rossmann-like Domain"/>
    <property type="match status" value="1"/>
</dbReference>
<dbReference type="InterPro" id="IPR057326">
    <property type="entry name" value="KR_dom"/>
</dbReference>
<comment type="similarity">
    <text evidence="1 3">Belongs to the short-chain dehydrogenases/reductases (SDR) family.</text>
</comment>
<evidence type="ECO:0000256" key="3">
    <source>
        <dbReference type="RuleBase" id="RU000363"/>
    </source>
</evidence>
<evidence type="ECO:0000313" key="6">
    <source>
        <dbReference type="Proteomes" id="UP001229244"/>
    </source>
</evidence>
<dbReference type="PROSITE" id="PS00061">
    <property type="entry name" value="ADH_SHORT"/>
    <property type="match status" value="1"/>
</dbReference>
<keyword evidence="6" id="KW-1185">Reference proteome</keyword>
<proteinExistence type="inferred from homology"/>
<dbReference type="Pfam" id="PF00106">
    <property type="entry name" value="adh_short"/>
    <property type="match status" value="1"/>
</dbReference>
<protein>
    <submittedName>
        <fullName evidence="5">NAD(P)-dependent dehydrogenase (Short-subunit alcohol dehydrogenase family)</fullName>
    </submittedName>
</protein>
<evidence type="ECO:0000313" key="5">
    <source>
        <dbReference type="EMBL" id="MDQ0317466.1"/>
    </source>
</evidence>
<dbReference type="PRINTS" id="PR00080">
    <property type="entry name" value="SDRFAMILY"/>
</dbReference>
<sequence>MTKTWFVTGASRGIGAEIARAALKHGDNVVATGRDASRVAAAFETDTSRLLVLSLDVTRPDEVVDAVSSAMARFGAIDVLVNNAGYGQLGLFEEISPEAIERQFATNVFGLMTVTRAVLPGMSQKRSGRIFNLSSVGGLTSSAGGSIYCSSKFAIEGFSEGLAAEVAPFGIGVTLVEPGYIRTDFLDETSVRFGDGAIADYAETSAALQSAFASYSHRQPGDPKRLAAAILELAGRDDAPLRFAAGSDAVEMIAAHMSEHKRELDAWSSLSLSTDGAFSSELAADA</sequence>
<dbReference type="InterPro" id="IPR036291">
    <property type="entry name" value="NAD(P)-bd_dom_sf"/>
</dbReference>
<feature type="domain" description="Ketoreductase" evidence="4">
    <location>
        <begin position="3"/>
        <end position="184"/>
    </location>
</feature>
<name>A0AAE3VTR8_9HYPH</name>
<evidence type="ECO:0000256" key="1">
    <source>
        <dbReference type="ARBA" id="ARBA00006484"/>
    </source>
</evidence>